<comment type="caution">
    <text evidence="1">The sequence shown here is derived from an EMBL/GenBank/DDBJ whole genome shotgun (WGS) entry which is preliminary data.</text>
</comment>
<evidence type="ECO:0000313" key="2">
    <source>
        <dbReference type="Proteomes" id="UP001163835"/>
    </source>
</evidence>
<gene>
    <name evidence="1" type="ORF">F5876DRAFT_82619</name>
</gene>
<reference evidence="1" key="1">
    <citation type="submission" date="2022-09" db="EMBL/GenBank/DDBJ databases">
        <title>A Global Phylogenomic Analysis of the Shiitake Genus Lentinula.</title>
        <authorList>
            <consortium name="DOE Joint Genome Institute"/>
            <person name="Sierra-Patev S."/>
            <person name="Min B."/>
            <person name="Naranjo-Ortiz M."/>
            <person name="Looney B."/>
            <person name="Konkel Z."/>
            <person name="Slot J.C."/>
            <person name="Sakamoto Y."/>
            <person name="Steenwyk J.L."/>
            <person name="Rokas A."/>
            <person name="Carro J."/>
            <person name="Camarero S."/>
            <person name="Ferreira P."/>
            <person name="Molpeceres G."/>
            <person name="Ruiz-Duenas F.J."/>
            <person name="Serrano A."/>
            <person name="Henrissat B."/>
            <person name="Drula E."/>
            <person name="Hughes K.W."/>
            <person name="Mata J.L."/>
            <person name="Ishikawa N.K."/>
            <person name="Vargas-Isla R."/>
            <person name="Ushijima S."/>
            <person name="Smith C.A."/>
            <person name="Ahrendt S."/>
            <person name="Andreopoulos W."/>
            <person name="He G."/>
            <person name="Labutti K."/>
            <person name="Lipzen A."/>
            <person name="Ng V."/>
            <person name="Riley R."/>
            <person name="Sandor L."/>
            <person name="Barry K."/>
            <person name="Martinez A.T."/>
            <person name="Xiao Y."/>
            <person name="Gibbons J.G."/>
            <person name="Terashima K."/>
            <person name="Grigoriev I.V."/>
            <person name="Hibbett D.S."/>
        </authorList>
    </citation>
    <scope>NUCLEOTIDE SEQUENCE</scope>
    <source>
        <strain evidence="1">TMI1499</strain>
    </source>
</reference>
<name>A0ACC1TJM0_9AGAR</name>
<keyword evidence="2" id="KW-1185">Reference proteome</keyword>
<evidence type="ECO:0000313" key="1">
    <source>
        <dbReference type="EMBL" id="KAJ3804783.1"/>
    </source>
</evidence>
<dbReference type="EMBL" id="MU795812">
    <property type="protein sequence ID" value="KAJ3804783.1"/>
    <property type="molecule type" value="Genomic_DNA"/>
</dbReference>
<dbReference type="Proteomes" id="UP001163835">
    <property type="component" value="Unassembled WGS sequence"/>
</dbReference>
<accession>A0ACC1TJM0</accession>
<sequence>MTVPPGRLVAASTSTPVPPRAFPSLMEVPDRDLPVQGPSSLVRLAAVAEAQSGLVQQAISPPSARTPIKGTGPDLLSSNMPPTPCPTLVPRNFSAHPYHAENQRLAAHVQLLESQLADSQRENSSLTSALRDTSHALESRQREVEQLRPSSREVLEHKMEYHRVLDQFLALDEALPGTPDQVSTSFSPNFPPLFDPSPQSLLERFRKVQEDLQDATRERKIAVEKLSSSTRKNSQLTTSLLYQQGLVDESNALATRQCCLVEGLQEEVHRARGRATFVEQMIKEYPDEGYYEVVLPPLLQLEGDLNKAREDLRCVATFAHRLHRSDPATILHHHYCYIGAIIEAVITFLHRGLESEDLDVVVHNFRLALDYMQAARGVHGDLYMQSISSIQWFFCNAVDKDEGLYCMVLEHSRFDNDGPFLTAAQHAALSTALPHSDGAGMWDDIVPALPSIDQLTVDWEQLMLQYIHHITDTPFSGPDTQAPMLSVEPVTKLLGEVNVAQSLEAPVAPVSTPSVGSHLPVPLFLPEQELPTSPSPPPPSPTLPSLFGSIANLAIDLTGDDDELYETEEAHADRVSVTGEVVDLAAGQGVIKEESL</sequence>
<protein>
    <submittedName>
        <fullName evidence="1">Uncharacterized protein</fullName>
    </submittedName>
</protein>
<organism evidence="1 2">
    <name type="scientific">Lentinula aff. lateritia</name>
    <dbReference type="NCBI Taxonomy" id="2804960"/>
    <lineage>
        <taxon>Eukaryota</taxon>
        <taxon>Fungi</taxon>
        <taxon>Dikarya</taxon>
        <taxon>Basidiomycota</taxon>
        <taxon>Agaricomycotina</taxon>
        <taxon>Agaricomycetes</taxon>
        <taxon>Agaricomycetidae</taxon>
        <taxon>Agaricales</taxon>
        <taxon>Marasmiineae</taxon>
        <taxon>Omphalotaceae</taxon>
        <taxon>Lentinula</taxon>
    </lineage>
</organism>
<proteinExistence type="predicted"/>